<feature type="transmembrane region" description="Helical" evidence="7">
    <location>
        <begin position="68"/>
        <end position="86"/>
    </location>
</feature>
<dbReference type="Pfam" id="PF03798">
    <property type="entry name" value="TRAM_LAG1_CLN8"/>
    <property type="match status" value="1"/>
</dbReference>
<feature type="region of interest" description="Disordered" evidence="6">
    <location>
        <begin position="256"/>
        <end position="292"/>
    </location>
</feature>
<dbReference type="GO" id="GO:0055091">
    <property type="term" value="P:phospholipid homeostasis"/>
    <property type="evidence" value="ECO:0007669"/>
    <property type="project" value="TreeGrafter"/>
</dbReference>
<evidence type="ECO:0000259" key="8">
    <source>
        <dbReference type="PROSITE" id="PS50922"/>
    </source>
</evidence>
<dbReference type="PROSITE" id="PS50922">
    <property type="entry name" value="TLC"/>
    <property type="match status" value="1"/>
</dbReference>
<sequence>MEVVNETLATKMGGSDGDPMASQGVVCSYGAYGVYVVVLLFQFINWIIKSVGPPKSLRDDEWKWRNLFISWIHALVCIIWIFVSVARNPEMMLDLQYFKNYSIFFLIMFSTGYFLYDFLDLALNGKMLAMWEVQLHHVAVGGIFYYNLVCCEWLSFNIIALSVEVNSFFLHSRKLLQMINWSYQSRFYRLVKFLNISTFVVFRGIPLVAISWAMVNWYHRVTLTYYLSLGGSMFVMVTMNPILFMRLLRSDYLRKGSSPSSRKSDKSSLCKTGLNGNNNHIESNGVNHLKSS</sequence>
<keyword evidence="4 5" id="KW-0472">Membrane</keyword>
<dbReference type="InterPro" id="IPR006634">
    <property type="entry name" value="TLC-dom"/>
</dbReference>
<evidence type="ECO:0000313" key="9">
    <source>
        <dbReference type="EMBL" id="KAK7087238.1"/>
    </source>
</evidence>
<evidence type="ECO:0000256" key="2">
    <source>
        <dbReference type="ARBA" id="ARBA00022692"/>
    </source>
</evidence>
<proteinExistence type="predicted"/>
<keyword evidence="10" id="KW-1185">Reference proteome</keyword>
<organism evidence="9 10">
    <name type="scientific">Littorina saxatilis</name>
    <dbReference type="NCBI Taxonomy" id="31220"/>
    <lineage>
        <taxon>Eukaryota</taxon>
        <taxon>Metazoa</taxon>
        <taxon>Spiralia</taxon>
        <taxon>Lophotrochozoa</taxon>
        <taxon>Mollusca</taxon>
        <taxon>Gastropoda</taxon>
        <taxon>Caenogastropoda</taxon>
        <taxon>Littorinimorpha</taxon>
        <taxon>Littorinoidea</taxon>
        <taxon>Littorinidae</taxon>
        <taxon>Littorina</taxon>
    </lineage>
</organism>
<protein>
    <recommendedName>
        <fullName evidence="8">TLC domain-containing protein</fullName>
    </recommendedName>
</protein>
<dbReference type="GO" id="GO:0005886">
    <property type="term" value="C:plasma membrane"/>
    <property type="evidence" value="ECO:0007669"/>
    <property type="project" value="TreeGrafter"/>
</dbReference>
<reference evidence="9 10" key="1">
    <citation type="submission" date="2024-02" db="EMBL/GenBank/DDBJ databases">
        <title>Chromosome-scale genome assembly of the rough periwinkle Littorina saxatilis.</title>
        <authorList>
            <person name="De Jode A."/>
            <person name="Faria R."/>
            <person name="Formenti G."/>
            <person name="Sims Y."/>
            <person name="Smith T.P."/>
            <person name="Tracey A."/>
            <person name="Wood J.M.D."/>
            <person name="Zagrodzka Z.B."/>
            <person name="Johannesson K."/>
            <person name="Butlin R.K."/>
            <person name="Leder E.H."/>
        </authorList>
    </citation>
    <scope>NUCLEOTIDE SEQUENCE [LARGE SCALE GENOMIC DNA]</scope>
    <source>
        <strain evidence="9">Snail1</strain>
        <tissue evidence="9">Muscle</tissue>
    </source>
</reference>
<dbReference type="PANTHER" id="PTHR13439:SF4">
    <property type="entry name" value="TLC DOMAIN-CONTAINING PROTEIN"/>
    <property type="match status" value="1"/>
</dbReference>
<feature type="transmembrane region" description="Helical" evidence="7">
    <location>
        <begin position="98"/>
        <end position="116"/>
    </location>
</feature>
<comment type="subcellular location">
    <subcellularLocation>
        <location evidence="1">Membrane</location>
        <topology evidence="1">Multi-pass membrane protein</topology>
    </subcellularLocation>
</comment>
<evidence type="ECO:0000256" key="3">
    <source>
        <dbReference type="ARBA" id="ARBA00022989"/>
    </source>
</evidence>
<evidence type="ECO:0000256" key="1">
    <source>
        <dbReference type="ARBA" id="ARBA00004141"/>
    </source>
</evidence>
<comment type="caution">
    <text evidence="9">The sequence shown here is derived from an EMBL/GenBank/DDBJ whole genome shotgun (WGS) entry which is preliminary data.</text>
</comment>
<name>A0AAN9AHX9_9CAEN</name>
<accession>A0AAN9AHX9</accession>
<dbReference type="GO" id="GO:0097035">
    <property type="term" value="P:regulation of membrane lipid distribution"/>
    <property type="evidence" value="ECO:0007669"/>
    <property type="project" value="TreeGrafter"/>
</dbReference>
<feature type="transmembrane region" description="Helical" evidence="7">
    <location>
        <begin position="193"/>
        <end position="213"/>
    </location>
</feature>
<gene>
    <name evidence="9" type="ORF">V1264_021313</name>
</gene>
<keyword evidence="2 5" id="KW-0812">Transmembrane</keyword>
<dbReference type="InterPro" id="IPR050846">
    <property type="entry name" value="TLCD"/>
</dbReference>
<evidence type="ECO:0000313" key="10">
    <source>
        <dbReference type="Proteomes" id="UP001374579"/>
    </source>
</evidence>
<dbReference type="EMBL" id="JBAMIC010004070">
    <property type="protein sequence ID" value="KAK7087238.1"/>
    <property type="molecule type" value="Genomic_DNA"/>
</dbReference>
<keyword evidence="3 7" id="KW-1133">Transmembrane helix</keyword>
<feature type="transmembrane region" description="Helical" evidence="7">
    <location>
        <begin position="225"/>
        <end position="248"/>
    </location>
</feature>
<feature type="domain" description="TLC" evidence="8">
    <location>
        <begin position="59"/>
        <end position="256"/>
    </location>
</feature>
<feature type="transmembrane region" description="Helical" evidence="7">
    <location>
        <begin position="29"/>
        <end position="48"/>
    </location>
</feature>
<dbReference type="SMART" id="SM00724">
    <property type="entry name" value="TLC"/>
    <property type="match status" value="1"/>
</dbReference>
<evidence type="ECO:0000256" key="4">
    <source>
        <dbReference type="ARBA" id="ARBA00023136"/>
    </source>
</evidence>
<dbReference type="GO" id="GO:0071709">
    <property type="term" value="P:membrane assembly"/>
    <property type="evidence" value="ECO:0007669"/>
    <property type="project" value="TreeGrafter"/>
</dbReference>
<evidence type="ECO:0000256" key="7">
    <source>
        <dbReference type="SAM" id="Phobius"/>
    </source>
</evidence>
<dbReference type="AlphaFoldDB" id="A0AAN9AHX9"/>
<dbReference type="GO" id="GO:0007009">
    <property type="term" value="P:plasma membrane organization"/>
    <property type="evidence" value="ECO:0007669"/>
    <property type="project" value="TreeGrafter"/>
</dbReference>
<evidence type="ECO:0000256" key="5">
    <source>
        <dbReference type="PROSITE-ProRule" id="PRU00205"/>
    </source>
</evidence>
<evidence type="ECO:0000256" key="6">
    <source>
        <dbReference type="SAM" id="MobiDB-lite"/>
    </source>
</evidence>
<dbReference type="Proteomes" id="UP001374579">
    <property type="component" value="Unassembled WGS sequence"/>
</dbReference>
<dbReference type="PANTHER" id="PTHR13439">
    <property type="entry name" value="CT120 PROTEIN"/>
    <property type="match status" value="1"/>
</dbReference>
<feature type="compositionally biased region" description="Polar residues" evidence="6">
    <location>
        <begin position="274"/>
        <end position="292"/>
    </location>
</feature>